<dbReference type="SMART" id="SM00558">
    <property type="entry name" value="JmjC"/>
    <property type="match status" value="1"/>
</dbReference>
<dbReference type="FunFam" id="3.30.160.60:FF:000100">
    <property type="entry name" value="Zinc finger 45-like"/>
    <property type="match status" value="1"/>
</dbReference>
<keyword evidence="10" id="KW-0804">Transcription</keyword>
<dbReference type="PROSITE" id="PS51183">
    <property type="entry name" value="JMJN"/>
    <property type="match status" value="1"/>
</dbReference>
<dbReference type="InterPro" id="IPR003347">
    <property type="entry name" value="JmjC_dom"/>
</dbReference>
<dbReference type="GO" id="GO:0008270">
    <property type="term" value="F:zinc ion binding"/>
    <property type="evidence" value="ECO:0007669"/>
    <property type="project" value="UniProtKB-KW"/>
</dbReference>
<evidence type="ECO:0000256" key="12">
    <source>
        <dbReference type="PROSITE-ProRule" id="PRU00042"/>
    </source>
</evidence>
<keyword evidence="8" id="KW-0805">Transcription regulation</keyword>
<feature type="region of interest" description="Disordered" evidence="13">
    <location>
        <begin position="602"/>
        <end position="624"/>
    </location>
</feature>
<feature type="domain" description="JmjN" evidence="15">
    <location>
        <begin position="14"/>
        <end position="55"/>
    </location>
</feature>
<keyword evidence="4" id="KW-0479">Metal-binding</keyword>
<name>J8PP72_SACAR</name>
<dbReference type="Pfam" id="PF00096">
    <property type="entry name" value="zf-C2H2"/>
    <property type="match status" value="2"/>
</dbReference>
<dbReference type="HOGENOM" id="CLU_008557_0_0_1"/>
<organism evidence="17 18">
    <name type="scientific">Saccharomyces arboricola (strain H-6 / AS 2.3317 / CBS 10644)</name>
    <name type="common">Yeast</name>
    <dbReference type="NCBI Taxonomy" id="1160507"/>
    <lineage>
        <taxon>Eukaryota</taxon>
        <taxon>Fungi</taxon>
        <taxon>Dikarya</taxon>
        <taxon>Ascomycota</taxon>
        <taxon>Saccharomycotina</taxon>
        <taxon>Saccharomycetes</taxon>
        <taxon>Saccharomycetales</taxon>
        <taxon>Saccharomycetaceae</taxon>
        <taxon>Saccharomyces</taxon>
    </lineage>
</organism>
<proteinExistence type="predicted"/>
<evidence type="ECO:0000256" key="13">
    <source>
        <dbReference type="SAM" id="MobiDB-lite"/>
    </source>
</evidence>
<evidence type="ECO:0000256" key="1">
    <source>
        <dbReference type="ARBA" id="ARBA00004123"/>
    </source>
</evidence>
<dbReference type="GO" id="GO:0001227">
    <property type="term" value="F:DNA-binding transcription repressor activity, RNA polymerase II-specific"/>
    <property type="evidence" value="ECO:0007669"/>
    <property type="project" value="UniProtKB-ARBA"/>
</dbReference>
<evidence type="ECO:0000259" key="16">
    <source>
        <dbReference type="PROSITE" id="PS51184"/>
    </source>
</evidence>
<dbReference type="GO" id="GO:0032454">
    <property type="term" value="F:histone H3K9 demethylase activity"/>
    <property type="evidence" value="ECO:0007669"/>
    <property type="project" value="TreeGrafter"/>
</dbReference>
<dbReference type="AlphaFoldDB" id="J8PP72"/>
<dbReference type="GO" id="GO:0000785">
    <property type="term" value="C:chromatin"/>
    <property type="evidence" value="ECO:0007669"/>
    <property type="project" value="TreeGrafter"/>
</dbReference>
<dbReference type="Gene3D" id="2.60.120.650">
    <property type="entry name" value="Cupin"/>
    <property type="match status" value="1"/>
</dbReference>
<dbReference type="PROSITE" id="PS50157">
    <property type="entry name" value="ZINC_FINGER_C2H2_2"/>
    <property type="match status" value="2"/>
</dbReference>
<keyword evidence="11" id="KW-0539">Nucleus</keyword>
<keyword evidence="18" id="KW-1185">Reference proteome</keyword>
<feature type="domain" description="C2H2-type" evidence="14">
    <location>
        <begin position="750"/>
        <end position="768"/>
    </location>
</feature>
<feature type="region of interest" description="Disordered" evidence="13">
    <location>
        <begin position="408"/>
        <end position="434"/>
    </location>
</feature>
<dbReference type="PROSITE" id="PS00028">
    <property type="entry name" value="ZINC_FINGER_C2H2_1"/>
    <property type="match status" value="1"/>
</dbReference>
<evidence type="ECO:0000256" key="11">
    <source>
        <dbReference type="ARBA" id="ARBA00023242"/>
    </source>
</evidence>
<dbReference type="SUPFAM" id="SSF51197">
    <property type="entry name" value="Clavaminate synthase-like"/>
    <property type="match status" value="1"/>
</dbReference>
<feature type="domain" description="C2H2-type" evidence="14">
    <location>
        <begin position="721"/>
        <end position="749"/>
    </location>
</feature>
<keyword evidence="9" id="KW-0238">DNA-binding</keyword>
<evidence type="ECO:0000256" key="8">
    <source>
        <dbReference type="ARBA" id="ARBA00023015"/>
    </source>
</evidence>
<feature type="compositionally biased region" description="Basic residues" evidence="13">
    <location>
        <begin position="734"/>
        <end position="743"/>
    </location>
</feature>
<dbReference type="EMBL" id="ALIE01000061">
    <property type="protein sequence ID" value="EJS43940.1"/>
    <property type="molecule type" value="Genomic_DNA"/>
</dbReference>
<dbReference type="SMART" id="SM00355">
    <property type="entry name" value="ZnF_C2H2"/>
    <property type="match status" value="2"/>
</dbReference>
<dbReference type="GO" id="GO:0043565">
    <property type="term" value="F:sequence-specific DNA binding"/>
    <property type="evidence" value="ECO:0007669"/>
    <property type="project" value="UniProtKB-ARBA"/>
</dbReference>
<gene>
    <name evidence="17" type="ORF">SU7_0955</name>
</gene>
<dbReference type="GO" id="GO:0051864">
    <property type="term" value="F:histone H3K36 demethylase activity"/>
    <property type="evidence" value="ECO:0007669"/>
    <property type="project" value="UniProtKB-ARBA"/>
</dbReference>
<dbReference type="OrthoDB" id="9547406at2759"/>
<feature type="compositionally biased region" description="Polar residues" evidence="13">
    <location>
        <begin position="410"/>
        <end position="419"/>
    </location>
</feature>
<feature type="region of interest" description="Disordered" evidence="13">
    <location>
        <begin position="787"/>
        <end position="808"/>
    </location>
</feature>
<dbReference type="Pfam" id="PF02373">
    <property type="entry name" value="JmjC"/>
    <property type="match status" value="1"/>
</dbReference>
<evidence type="ECO:0000259" key="15">
    <source>
        <dbReference type="PROSITE" id="PS51183"/>
    </source>
</evidence>
<feature type="region of interest" description="Disordered" evidence="13">
    <location>
        <begin position="734"/>
        <end position="755"/>
    </location>
</feature>
<comment type="subcellular location">
    <subcellularLocation>
        <location evidence="1">Nucleus</location>
    </subcellularLocation>
</comment>
<dbReference type="PANTHER" id="PTHR10694">
    <property type="entry name" value="LYSINE-SPECIFIC DEMETHYLASE"/>
    <property type="match status" value="1"/>
</dbReference>
<sequence length="808" mass="91509">MTKLIAPTEIVGGIPVFKPTYEQFEDFYTYCKAINKYGMKSGVVKVIPPQEWKDKLDLPHSAQTLQNIKIKSPIQQHISGNKGLFMVQNVEKNKTYNIIQWKDLSKDYVPPEDPKARRNSSKSSVSKSSKLKLKNFESSFNIDDFEHFKTEYTIDLAGFQNAERLKFLEEYYWKTLNFTTPMYGADTPGSIFPEKLDVWNVAKLPNILDHMETKVPGVNDSYLYAGLWKASFSWHLEDQDLYSINYIHFGAPKQWYSIPQEDRFKFYKFMQEQFPEEAKNCPEFLRHKMFLASPKLLQENGIQCNEIVHHEGEFMITYPYGYHAGFNYGYNLAESVNFALEEWLPIGKKAGKCNCISDSVEIDVKKLARSWEDHKNKDKDLKGTPTPSFNQLPAPTIPLLHRPTLKEMENSSLRSTSPDVSHFSSFKTKSSGVSSPLLSRMKDYSNIIEPTLEDPTLKLKRISTFQEQPLAKLLKRDISQPSMLTDNEDSIVAMSLTSMANSAASSPRLPLSRLNSSNDLSNSQPLLDMADNNLVFPRPNGSSGLNPLLYISNKNMSGISHSAPHSPVNPNISLIKRVKSPNIVTLNISRESSRSPIALNAEARQPHHQQQQQHSQQHSFSTLSTMSNLSTSVLAPLNDASDITVPHPERHVHKTTSRILKKEPLLERSRSNPLLLKVASMCQEDSFTIENSDLDREQGSSPQTSKFAPEEIVLSGKNKIYVCKECQRKFSSGHHLTRHKKSVHSGEKPHSCPKCGKRFKRRDHVLQHLNKKIPCVPNGSAIDASIMSPTVQSQDEKAAISQQTTPLN</sequence>
<evidence type="ECO:0000256" key="4">
    <source>
        <dbReference type="ARBA" id="ARBA00022723"/>
    </source>
</evidence>
<evidence type="ECO:0000256" key="7">
    <source>
        <dbReference type="ARBA" id="ARBA00022833"/>
    </source>
</evidence>
<feature type="compositionally biased region" description="Low complexity" evidence="13">
    <location>
        <begin position="423"/>
        <end position="434"/>
    </location>
</feature>
<evidence type="ECO:0000256" key="2">
    <source>
        <dbReference type="ARBA" id="ARBA00022491"/>
    </source>
</evidence>
<dbReference type="PROSITE" id="PS51184">
    <property type="entry name" value="JMJC"/>
    <property type="match status" value="1"/>
</dbReference>
<dbReference type="GO" id="GO:0045944">
    <property type="term" value="P:positive regulation of transcription by RNA polymerase II"/>
    <property type="evidence" value="ECO:0007669"/>
    <property type="project" value="UniProtKB-ARBA"/>
</dbReference>
<dbReference type="SUPFAM" id="SSF57667">
    <property type="entry name" value="beta-beta-alpha zinc fingers"/>
    <property type="match status" value="1"/>
</dbReference>
<dbReference type="Proteomes" id="UP000006968">
    <property type="component" value="Chromosome V"/>
</dbReference>
<evidence type="ECO:0000256" key="5">
    <source>
        <dbReference type="ARBA" id="ARBA00022737"/>
    </source>
</evidence>
<evidence type="ECO:0000313" key="18">
    <source>
        <dbReference type="Proteomes" id="UP000006968"/>
    </source>
</evidence>
<evidence type="ECO:0000256" key="3">
    <source>
        <dbReference type="ARBA" id="ARBA00022553"/>
    </source>
</evidence>
<keyword evidence="2" id="KW-0678">Repressor</keyword>
<evidence type="ECO:0000256" key="10">
    <source>
        <dbReference type="ARBA" id="ARBA00023163"/>
    </source>
</evidence>
<dbReference type="FunFam" id="2.60.120.650:FF:000038">
    <property type="entry name" value="Transcriptional repressor"/>
    <property type="match status" value="1"/>
</dbReference>
<evidence type="ECO:0000259" key="14">
    <source>
        <dbReference type="PROSITE" id="PS50157"/>
    </source>
</evidence>
<keyword evidence="7" id="KW-0862">Zinc</keyword>
<dbReference type="PANTHER" id="PTHR10694:SF7">
    <property type="entry name" value="[HISTONE H3]-TRIMETHYL-L-LYSINE(9) DEMETHYLASE"/>
    <property type="match status" value="1"/>
</dbReference>
<dbReference type="InterPro" id="IPR013087">
    <property type="entry name" value="Znf_C2H2_type"/>
</dbReference>
<comment type="caution">
    <text evidence="17">The sequence shown here is derived from an EMBL/GenBank/DDBJ whole genome shotgun (WGS) entry which is preliminary data.</text>
</comment>
<feature type="compositionally biased region" description="Low complexity" evidence="13">
    <location>
        <begin position="608"/>
        <end position="624"/>
    </location>
</feature>
<feature type="region of interest" description="Disordered" evidence="13">
    <location>
        <begin position="375"/>
        <end position="395"/>
    </location>
</feature>
<dbReference type="GO" id="GO:0005634">
    <property type="term" value="C:nucleus"/>
    <property type="evidence" value="ECO:0007669"/>
    <property type="project" value="UniProtKB-SubCell"/>
</dbReference>
<evidence type="ECO:0000256" key="6">
    <source>
        <dbReference type="ARBA" id="ARBA00022771"/>
    </source>
</evidence>
<dbReference type="FunFam" id="3.30.160.60:FF:001692">
    <property type="entry name" value="Transcriptional activator/repressor GIS1"/>
    <property type="match status" value="1"/>
</dbReference>
<dbReference type="InterPro" id="IPR036236">
    <property type="entry name" value="Znf_C2H2_sf"/>
</dbReference>
<keyword evidence="3" id="KW-0597">Phosphoprotein</keyword>
<accession>J8PP72</accession>
<dbReference type="InterPro" id="IPR003349">
    <property type="entry name" value="JmjN"/>
</dbReference>
<dbReference type="SMART" id="SM00545">
    <property type="entry name" value="JmjN"/>
    <property type="match status" value="1"/>
</dbReference>
<dbReference type="Gene3D" id="3.30.160.60">
    <property type="entry name" value="Classic Zinc Finger"/>
    <property type="match status" value="2"/>
</dbReference>
<evidence type="ECO:0000256" key="9">
    <source>
        <dbReference type="ARBA" id="ARBA00023125"/>
    </source>
</evidence>
<feature type="domain" description="JmjC" evidence="16">
    <location>
        <begin position="193"/>
        <end position="355"/>
    </location>
</feature>
<keyword evidence="6 12" id="KW-0863">Zinc-finger</keyword>
<keyword evidence="5" id="KW-0677">Repeat</keyword>
<evidence type="ECO:0000313" key="17">
    <source>
        <dbReference type="EMBL" id="EJS43940.1"/>
    </source>
</evidence>
<protein>
    <submittedName>
        <fullName evidence="17">Rph1p</fullName>
    </submittedName>
</protein>
<reference evidence="17 18" key="1">
    <citation type="journal article" date="2013" name="BMC Genomics">
        <title>High quality de novo sequencing and assembly of the Saccharomyces arboricolus genome.</title>
        <authorList>
            <person name="Liti G."/>
            <person name="Nguyen Ba A.N."/>
            <person name="Blythe M."/>
            <person name="Mueller C.A."/>
            <person name="Bergstroem A."/>
            <person name="Cubillos F.A."/>
            <person name="Dafhnis-Calas F."/>
            <person name="Khoshraftar S."/>
            <person name="Malla S."/>
            <person name="Mehta N."/>
            <person name="Siow C.C."/>
            <person name="Warringer J."/>
            <person name="Moses A.M."/>
            <person name="Louis E.J."/>
            <person name="Nieduszynski C.A."/>
        </authorList>
    </citation>
    <scope>NUCLEOTIDE SEQUENCE [LARGE SCALE GENOMIC DNA]</scope>
    <source>
        <strain evidence="18">H-6 / AS 2.3317 / CBS 10644</strain>
    </source>
</reference>
<dbReference type="Pfam" id="PF02375">
    <property type="entry name" value="JmjN"/>
    <property type="match status" value="1"/>
</dbReference>